<accession>A0A5B8RE87</accession>
<keyword evidence="1" id="KW-0472">Membrane</keyword>
<organism evidence="2">
    <name type="scientific">uncultured organism</name>
    <dbReference type="NCBI Taxonomy" id="155900"/>
    <lineage>
        <taxon>unclassified sequences</taxon>
        <taxon>environmental samples</taxon>
    </lineage>
</organism>
<evidence type="ECO:0008006" key="3">
    <source>
        <dbReference type="Google" id="ProtNLM"/>
    </source>
</evidence>
<evidence type="ECO:0000313" key="2">
    <source>
        <dbReference type="EMBL" id="QEA06218.1"/>
    </source>
</evidence>
<keyword evidence="1" id="KW-1133">Transmembrane helix</keyword>
<sequence>MDTALPVPGTPWRIGADALVGLLPGIGDGAMAVLALYPVVEARRLGVRRRTLARMLANIAVDFAVGSIPLAGDVFDAGFRANRRNVDLLRGALTARRGE</sequence>
<dbReference type="PANTHER" id="PTHR35519:SF2">
    <property type="entry name" value="PH DOMAIN PROTEIN"/>
    <property type="match status" value="1"/>
</dbReference>
<feature type="transmembrane region" description="Helical" evidence="1">
    <location>
        <begin position="20"/>
        <end position="40"/>
    </location>
</feature>
<proteinExistence type="predicted"/>
<keyword evidence="1" id="KW-0812">Transmembrane</keyword>
<dbReference type="Pfam" id="PF13430">
    <property type="entry name" value="DUF4112"/>
    <property type="match status" value="1"/>
</dbReference>
<protein>
    <recommendedName>
        <fullName evidence="3">DUF4112 domain-containing protein</fullName>
    </recommendedName>
</protein>
<dbReference type="PANTHER" id="PTHR35519">
    <property type="entry name" value="MEMBRANE PROTEINS"/>
    <property type="match status" value="1"/>
</dbReference>
<gene>
    <name evidence="2" type="ORF">KBTEX_02548</name>
</gene>
<reference evidence="2" key="1">
    <citation type="submission" date="2019-06" db="EMBL/GenBank/DDBJ databases">
        <authorList>
            <person name="Murdoch R.W."/>
            <person name="Fathepure B."/>
        </authorList>
    </citation>
    <scope>NUCLEOTIDE SEQUENCE</scope>
</reference>
<dbReference type="EMBL" id="MN079131">
    <property type="protein sequence ID" value="QEA06218.1"/>
    <property type="molecule type" value="Genomic_DNA"/>
</dbReference>
<dbReference type="AlphaFoldDB" id="A0A5B8RE87"/>
<dbReference type="InterPro" id="IPR025187">
    <property type="entry name" value="DUF4112"/>
</dbReference>
<evidence type="ECO:0000256" key="1">
    <source>
        <dbReference type="SAM" id="Phobius"/>
    </source>
</evidence>
<name>A0A5B8RE87_9ZZZZ</name>